<evidence type="ECO:0000313" key="11">
    <source>
        <dbReference type="Ensembl" id="ENSDCDP00010001916.1"/>
    </source>
</evidence>
<keyword evidence="6" id="KW-0694">RNA-binding</keyword>
<evidence type="ECO:0000256" key="4">
    <source>
        <dbReference type="ARBA" id="ARBA00022490"/>
    </source>
</evidence>
<dbReference type="GO" id="GO:1990904">
    <property type="term" value="C:ribonucleoprotein complex"/>
    <property type="evidence" value="ECO:0007669"/>
    <property type="project" value="TreeGrafter"/>
</dbReference>
<dbReference type="GO" id="GO:0042273">
    <property type="term" value="P:ribosomal large subunit biogenesis"/>
    <property type="evidence" value="ECO:0007669"/>
    <property type="project" value="TreeGrafter"/>
</dbReference>
<evidence type="ECO:0000256" key="5">
    <source>
        <dbReference type="ARBA" id="ARBA00022553"/>
    </source>
</evidence>
<dbReference type="Proteomes" id="UP000694580">
    <property type="component" value="Chromosome 6"/>
</dbReference>
<proteinExistence type="inferred from homology"/>
<name>A0AAY4A431_9TELE</name>
<dbReference type="GO" id="GO:0042393">
    <property type="term" value="F:histone binding"/>
    <property type="evidence" value="ECO:0007669"/>
    <property type="project" value="TreeGrafter"/>
</dbReference>
<dbReference type="Pfam" id="PF16276">
    <property type="entry name" value="NPM1-C"/>
    <property type="match status" value="1"/>
</dbReference>
<evidence type="ECO:0000256" key="8">
    <source>
        <dbReference type="SAM" id="MobiDB-lite"/>
    </source>
</evidence>
<dbReference type="GO" id="GO:0000056">
    <property type="term" value="P:ribosomal small subunit export from nucleus"/>
    <property type="evidence" value="ECO:0007669"/>
    <property type="project" value="TreeGrafter"/>
</dbReference>
<dbReference type="InterPro" id="IPR004301">
    <property type="entry name" value="Nucleoplasmin"/>
</dbReference>
<evidence type="ECO:0000256" key="3">
    <source>
        <dbReference type="ARBA" id="ARBA00010744"/>
    </source>
</evidence>
<feature type="region of interest" description="Disordered" evidence="8">
    <location>
        <begin position="127"/>
        <end position="196"/>
    </location>
</feature>
<dbReference type="GO" id="GO:0010824">
    <property type="term" value="P:regulation of centrosome duplication"/>
    <property type="evidence" value="ECO:0007669"/>
    <property type="project" value="TreeGrafter"/>
</dbReference>
<dbReference type="GO" id="GO:0005654">
    <property type="term" value="C:nucleoplasm"/>
    <property type="evidence" value="ECO:0007669"/>
    <property type="project" value="TreeGrafter"/>
</dbReference>
<dbReference type="InterPro" id="IPR032569">
    <property type="entry name" value="NPM1_C"/>
</dbReference>
<dbReference type="PANTHER" id="PTHR22747:SF42">
    <property type="entry name" value="NUCLEOPHOSMIN"/>
    <property type="match status" value="1"/>
</dbReference>
<evidence type="ECO:0000259" key="9">
    <source>
        <dbReference type="Pfam" id="PF03066"/>
    </source>
</evidence>
<feature type="compositionally biased region" description="Polar residues" evidence="8">
    <location>
        <begin position="171"/>
        <end position="180"/>
    </location>
</feature>
<evidence type="ECO:0000256" key="6">
    <source>
        <dbReference type="ARBA" id="ARBA00022884"/>
    </source>
</evidence>
<dbReference type="GeneTree" id="ENSGT00940000166176"/>
<protein>
    <recommendedName>
        <fullName evidence="13">Nucleophosmin</fullName>
    </recommendedName>
</protein>
<comment type="similarity">
    <text evidence="3">Belongs to the nucleoplasmin family.</text>
</comment>
<dbReference type="GO" id="GO:0006338">
    <property type="term" value="P:chromatin remodeling"/>
    <property type="evidence" value="ECO:0007669"/>
    <property type="project" value="TreeGrafter"/>
</dbReference>
<reference evidence="11" key="3">
    <citation type="submission" date="2025-09" db="UniProtKB">
        <authorList>
            <consortium name="Ensembl"/>
        </authorList>
    </citation>
    <scope>IDENTIFICATION</scope>
</reference>
<dbReference type="SUPFAM" id="SSF69203">
    <property type="entry name" value="Nucleoplasmin-like core domain"/>
    <property type="match status" value="1"/>
</dbReference>
<feature type="domain" description="Nucleoplasmin core" evidence="9">
    <location>
        <begin position="5"/>
        <end position="86"/>
    </location>
</feature>
<feature type="domain" description="Nucleophosmin C-terminal" evidence="10">
    <location>
        <begin position="195"/>
        <end position="241"/>
    </location>
</feature>
<evidence type="ECO:0000256" key="1">
    <source>
        <dbReference type="ARBA" id="ARBA00004496"/>
    </source>
</evidence>
<dbReference type="Ensembl" id="ENSDCDT00010001992.1">
    <property type="protein sequence ID" value="ENSDCDP00010001916.1"/>
    <property type="gene ID" value="ENSDCDG00010000939.1"/>
</dbReference>
<dbReference type="GO" id="GO:0000055">
    <property type="term" value="P:ribosomal large subunit export from nucleus"/>
    <property type="evidence" value="ECO:0007669"/>
    <property type="project" value="TreeGrafter"/>
</dbReference>
<organism evidence="11 12">
    <name type="scientific">Denticeps clupeoides</name>
    <name type="common">denticle herring</name>
    <dbReference type="NCBI Taxonomy" id="299321"/>
    <lineage>
        <taxon>Eukaryota</taxon>
        <taxon>Metazoa</taxon>
        <taxon>Chordata</taxon>
        <taxon>Craniata</taxon>
        <taxon>Vertebrata</taxon>
        <taxon>Euteleostomi</taxon>
        <taxon>Actinopterygii</taxon>
        <taxon>Neopterygii</taxon>
        <taxon>Teleostei</taxon>
        <taxon>Clupei</taxon>
        <taxon>Clupeiformes</taxon>
        <taxon>Denticipitoidei</taxon>
        <taxon>Denticipitidae</taxon>
        <taxon>Denticeps</taxon>
    </lineage>
</organism>
<feature type="compositionally biased region" description="Acidic residues" evidence="8">
    <location>
        <begin position="127"/>
        <end position="160"/>
    </location>
</feature>
<dbReference type="PANTHER" id="PTHR22747">
    <property type="entry name" value="NUCLEOPLASMIN"/>
    <property type="match status" value="1"/>
</dbReference>
<keyword evidence="7" id="KW-0539">Nucleus</keyword>
<sequence>SLEIFLGCELKSRKEVVFNPEEDGFEHMLSLRMVCVDHSTNDEMHVIEVQAVIASLKPSTLPSVCLGGFEITPPVVFRLKSGSGPVADDYEENVYEVAEDYEEEVAEDYEEEVADDYEENVYEVAEDYEENDYEEEVAEDYEENDYEEEVAEDYEEEEEESHVKPKKAPSKPQTPAQNGKTPKDSKKPQTPLTLPEIKAKMMATVKKGVTLPKLLPKFENYMKNAFKVTDTKVRMWKWRQTVEEKK</sequence>
<evidence type="ECO:0000259" key="10">
    <source>
        <dbReference type="Pfam" id="PF16276"/>
    </source>
</evidence>
<dbReference type="AlphaFoldDB" id="A0AAY4A431"/>
<dbReference type="Gene3D" id="1.10.10.2100">
    <property type="match status" value="1"/>
</dbReference>
<dbReference type="GO" id="GO:0005813">
    <property type="term" value="C:centrosome"/>
    <property type="evidence" value="ECO:0007669"/>
    <property type="project" value="TreeGrafter"/>
</dbReference>
<evidence type="ECO:0008006" key="13">
    <source>
        <dbReference type="Google" id="ProtNLM"/>
    </source>
</evidence>
<keyword evidence="5" id="KW-0597">Phosphoprotein</keyword>
<dbReference type="GO" id="GO:0005730">
    <property type="term" value="C:nucleolus"/>
    <property type="evidence" value="ECO:0007669"/>
    <property type="project" value="UniProtKB-SubCell"/>
</dbReference>
<accession>A0AAY4A431</accession>
<dbReference type="InterPro" id="IPR024057">
    <property type="entry name" value="Nucleoplasmin_core_dom"/>
</dbReference>
<dbReference type="InterPro" id="IPR036824">
    <property type="entry name" value="Nucleoplasmin_core_dom_sf"/>
</dbReference>
<dbReference type="GO" id="GO:0003682">
    <property type="term" value="F:chromatin binding"/>
    <property type="evidence" value="ECO:0007669"/>
    <property type="project" value="TreeGrafter"/>
</dbReference>
<reference evidence="11 12" key="1">
    <citation type="submission" date="2020-06" db="EMBL/GenBank/DDBJ databases">
        <authorList>
            <consortium name="Wellcome Sanger Institute Data Sharing"/>
        </authorList>
    </citation>
    <scope>NUCLEOTIDE SEQUENCE [LARGE SCALE GENOMIC DNA]</scope>
</reference>
<dbReference type="GO" id="GO:0042274">
    <property type="term" value="P:ribosomal small subunit biogenesis"/>
    <property type="evidence" value="ECO:0007669"/>
    <property type="project" value="TreeGrafter"/>
</dbReference>
<reference evidence="11" key="2">
    <citation type="submission" date="2025-08" db="UniProtKB">
        <authorList>
            <consortium name="Ensembl"/>
        </authorList>
    </citation>
    <scope>IDENTIFICATION</scope>
</reference>
<dbReference type="Pfam" id="PF03066">
    <property type="entry name" value="Nucleoplasmin"/>
    <property type="match status" value="1"/>
</dbReference>
<keyword evidence="4" id="KW-0963">Cytoplasm</keyword>
<evidence type="ECO:0000256" key="2">
    <source>
        <dbReference type="ARBA" id="ARBA00004604"/>
    </source>
</evidence>
<comment type="subcellular location">
    <subcellularLocation>
        <location evidence="1">Cytoplasm</location>
    </subcellularLocation>
    <subcellularLocation>
        <location evidence="2">Nucleus</location>
        <location evidence="2">Nucleolus</location>
    </subcellularLocation>
</comment>
<evidence type="ECO:0000313" key="12">
    <source>
        <dbReference type="Proteomes" id="UP000694580"/>
    </source>
</evidence>
<keyword evidence="12" id="KW-1185">Reference proteome</keyword>
<dbReference type="GO" id="GO:0045944">
    <property type="term" value="P:positive regulation of transcription by RNA polymerase II"/>
    <property type="evidence" value="ECO:0007669"/>
    <property type="project" value="TreeGrafter"/>
</dbReference>
<evidence type="ECO:0000256" key="7">
    <source>
        <dbReference type="ARBA" id="ARBA00023242"/>
    </source>
</evidence>
<dbReference type="GO" id="GO:0003723">
    <property type="term" value="F:RNA binding"/>
    <property type="evidence" value="ECO:0007669"/>
    <property type="project" value="UniProtKB-KW"/>
</dbReference>
<dbReference type="GO" id="GO:0005737">
    <property type="term" value="C:cytoplasm"/>
    <property type="evidence" value="ECO:0007669"/>
    <property type="project" value="UniProtKB-SubCell"/>
</dbReference>
<dbReference type="Gene3D" id="2.60.120.340">
    <property type="entry name" value="Nucleoplasmin core domain"/>
    <property type="match status" value="1"/>
</dbReference>